<name>A0A8S5LWL2_9CAUD</name>
<organism evidence="1">
    <name type="scientific">Myoviridae sp. ctplG2</name>
    <dbReference type="NCBI Taxonomy" id="2826700"/>
    <lineage>
        <taxon>Viruses</taxon>
        <taxon>Duplodnaviria</taxon>
        <taxon>Heunggongvirae</taxon>
        <taxon>Uroviricota</taxon>
        <taxon>Caudoviricetes</taxon>
    </lineage>
</organism>
<evidence type="ECO:0000313" key="1">
    <source>
        <dbReference type="EMBL" id="DAD74187.1"/>
    </source>
</evidence>
<proteinExistence type="predicted"/>
<reference evidence="1" key="1">
    <citation type="journal article" date="2021" name="Proc. Natl. Acad. Sci. U.S.A.">
        <title>A Catalog of Tens of Thousands of Viruses from Human Metagenomes Reveals Hidden Associations with Chronic Diseases.</title>
        <authorList>
            <person name="Tisza M.J."/>
            <person name="Buck C.B."/>
        </authorList>
    </citation>
    <scope>NUCLEOTIDE SEQUENCE</scope>
    <source>
        <strain evidence="1">CtplG2</strain>
    </source>
</reference>
<sequence length="32" mass="3724">MQRDIGIEIFLKNIQGCNIRIFIVQCRMLGLS</sequence>
<dbReference type="EMBL" id="BK014753">
    <property type="protein sequence ID" value="DAD74187.1"/>
    <property type="molecule type" value="Genomic_DNA"/>
</dbReference>
<accession>A0A8S5LWL2</accession>
<protein>
    <submittedName>
        <fullName evidence="1">PH domain containing protein</fullName>
    </submittedName>
</protein>